<evidence type="ECO:0000313" key="1">
    <source>
        <dbReference type="EMBL" id="TWB73770.1"/>
    </source>
</evidence>
<evidence type="ECO:0000313" key="2">
    <source>
        <dbReference type="Proteomes" id="UP000315914"/>
    </source>
</evidence>
<comment type="caution">
    <text evidence="1">The sequence shown here is derived from an EMBL/GenBank/DDBJ whole genome shotgun (WGS) entry which is preliminary data.</text>
</comment>
<reference evidence="1 2" key="1">
    <citation type="submission" date="2019-06" db="EMBL/GenBank/DDBJ databases">
        <title>Genomic Encyclopedia of Type Strains, Phase IV (KMG-V): Genome sequencing to study the core and pangenomes of soil and plant-associated prokaryotes.</title>
        <authorList>
            <person name="Whitman W."/>
        </authorList>
    </citation>
    <scope>NUCLEOTIDE SEQUENCE [LARGE SCALE GENOMIC DNA]</scope>
    <source>
        <strain evidence="1 2">BR 10556</strain>
    </source>
</reference>
<keyword evidence="2" id="KW-1185">Reference proteome</keyword>
<dbReference type="EMBL" id="VITW01000005">
    <property type="protein sequence ID" value="TWB73770.1"/>
    <property type="molecule type" value="Genomic_DNA"/>
</dbReference>
<accession>A0A560JZM3</accession>
<protein>
    <submittedName>
        <fullName evidence="1">Uncharacterized protein</fullName>
    </submittedName>
</protein>
<name>A0A560JZM3_9BRAD</name>
<sequence length="36" mass="3803">MTTRTKKELALLTLSTLAALPIFGGLGLTMLGVIAW</sequence>
<organism evidence="1 2">
    <name type="scientific">Bradyrhizobium sacchari</name>
    <dbReference type="NCBI Taxonomy" id="1399419"/>
    <lineage>
        <taxon>Bacteria</taxon>
        <taxon>Pseudomonadati</taxon>
        <taxon>Pseudomonadota</taxon>
        <taxon>Alphaproteobacteria</taxon>
        <taxon>Hyphomicrobiales</taxon>
        <taxon>Nitrobacteraceae</taxon>
        <taxon>Bradyrhizobium</taxon>
    </lineage>
</organism>
<gene>
    <name evidence="1" type="ORF">FBZ95_10520</name>
</gene>
<dbReference type="Proteomes" id="UP000315914">
    <property type="component" value="Unassembled WGS sequence"/>
</dbReference>
<dbReference type="AlphaFoldDB" id="A0A560JZM3"/>
<proteinExistence type="predicted"/>